<keyword evidence="2" id="KW-1185">Reference proteome</keyword>
<name>A0A239GDW6_9NOCA</name>
<accession>A0A239GDW6</accession>
<proteinExistence type="predicted"/>
<evidence type="ECO:0000313" key="1">
    <source>
        <dbReference type="EMBL" id="SNS67387.1"/>
    </source>
</evidence>
<dbReference type="RefSeq" id="WP_176444211.1">
    <property type="nucleotide sequence ID" value="NZ_FZOW01000004.1"/>
</dbReference>
<gene>
    <name evidence="1" type="ORF">SAMN05421642_104195</name>
</gene>
<organism evidence="1 2">
    <name type="scientific">Rhodococcoides kyotonense</name>
    <dbReference type="NCBI Taxonomy" id="398843"/>
    <lineage>
        <taxon>Bacteria</taxon>
        <taxon>Bacillati</taxon>
        <taxon>Actinomycetota</taxon>
        <taxon>Actinomycetes</taxon>
        <taxon>Mycobacteriales</taxon>
        <taxon>Nocardiaceae</taxon>
        <taxon>Rhodococcoides</taxon>
    </lineage>
</organism>
<evidence type="ECO:0000313" key="2">
    <source>
        <dbReference type="Proteomes" id="UP000198327"/>
    </source>
</evidence>
<dbReference type="Proteomes" id="UP000198327">
    <property type="component" value="Unassembled WGS sequence"/>
</dbReference>
<protein>
    <submittedName>
        <fullName evidence="1">Uncharacterized protein</fullName>
    </submittedName>
</protein>
<dbReference type="InterPro" id="IPR049979">
    <property type="entry name" value="Cys_resp_CS_actino"/>
</dbReference>
<sequence>MHTVTGGHVTLSALALGEGFVTAWGRIHVDLCRLTGSICRSRFLG</sequence>
<dbReference type="NCBIfam" id="NF042934">
    <property type="entry name" value="cis_reg_atten"/>
    <property type="match status" value="1"/>
</dbReference>
<reference evidence="2" key="1">
    <citation type="submission" date="2017-06" db="EMBL/GenBank/DDBJ databases">
        <authorList>
            <person name="Varghese N."/>
            <person name="Submissions S."/>
        </authorList>
    </citation>
    <scope>NUCLEOTIDE SEQUENCE [LARGE SCALE GENOMIC DNA]</scope>
    <source>
        <strain evidence="2">JCM 23211</strain>
    </source>
</reference>
<dbReference type="EMBL" id="FZOW01000004">
    <property type="protein sequence ID" value="SNS67387.1"/>
    <property type="molecule type" value="Genomic_DNA"/>
</dbReference>
<dbReference type="AlphaFoldDB" id="A0A239GDW6"/>